<keyword evidence="1" id="KW-0732">Signal</keyword>
<gene>
    <name evidence="2" type="ORF">I6U50_09410</name>
</gene>
<evidence type="ECO:0000256" key="1">
    <source>
        <dbReference type="SAM" id="SignalP"/>
    </source>
</evidence>
<comment type="caution">
    <text evidence="2">The sequence shown here is derived from an EMBL/GenBank/DDBJ whole genome shotgun (WGS) entry which is preliminary data.</text>
</comment>
<protein>
    <submittedName>
        <fullName evidence="2">Uncharacterized protein</fullName>
    </submittedName>
</protein>
<dbReference type="RefSeq" id="WP_198638656.1">
    <property type="nucleotide sequence ID" value="NZ_JAEHNY010000007.1"/>
</dbReference>
<name>A0ABS0THX5_9FLAO</name>
<feature type="chain" id="PRO_5047328849" evidence="1">
    <location>
        <begin position="24"/>
        <end position="254"/>
    </location>
</feature>
<sequence>MKLRLSFIGLLSVFLCSFGSLVAQEETTIMVRALAKDAKFIGSSIGGAKIIVSNAETGEILDQGFTTGSTGNTELILKTPHKRYDNITDEKTAGFKAVLSIEEPTFINVEAHAPYNKKQSRVVSSTQLWAIPGKNITGDGVVLDVPGFVVDILAPQTHERIKSSSKINLKANIVMMCGCPVTEGGTWDANQYEVKAIIKGEGQKAQEITLKPTDKPSTFEAAINLDKAYYTITVYAFDPLTGNSGVDKTNIIVN</sequence>
<evidence type="ECO:0000313" key="3">
    <source>
        <dbReference type="Proteomes" id="UP000635665"/>
    </source>
</evidence>
<dbReference type="EMBL" id="JAEHNY010000007">
    <property type="protein sequence ID" value="MBI6120237.1"/>
    <property type="molecule type" value="Genomic_DNA"/>
</dbReference>
<reference evidence="2 3" key="1">
    <citation type="submission" date="2020-12" db="EMBL/GenBank/DDBJ databases">
        <title>Salegentibacter orientalis sp. nov., isolated from costal sediment.</title>
        <authorList>
            <person name="Lian F.-B."/>
        </authorList>
    </citation>
    <scope>NUCLEOTIDE SEQUENCE [LARGE SCALE GENOMIC DNA]</scope>
    <source>
        <strain evidence="2 3">F60176</strain>
    </source>
</reference>
<keyword evidence="3" id="KW-1185">Reference proteome</keyword>
<accession>A0ABS0THX5</accession>
<evidence type="ECO:0000313" key="2">
    <source>
        <dbReference type="EMBL" id="MBI6120237.1"/>
    </source>
</evidence>
<organism evidence="2 3">
    <name type="scientific">Salegentibacter maritimus</name>
    <dbReference type="NCBI Taxonomy" id="2794347"/>
    <lineage>
        <taxon>Bacteria</taxon>
        <taxon>Pseudomonadati</taxon>
        <taxon>Bacteroidota</taxon>
        <taxon>Flavobacteriia</taxon>
        <taxon>Flavobacteriales</taxon>
        <taxon>Flavobacteriaceae</taxon>
        <taxon>Salegentibacter</taxon>
    </lineage>
</organism>
<dbReference type="Proteomes" id="UP000635665">
    <property type="component" value="Unassembled WGS sequence"/>
</dbReference>
<proteinExistence type="predicted"/>
<feature type="signal peptide" evidence="1">
    <location>
        <begin position="1"/>
        <end position="23"/>
    </location>
</feature>